<dbReference type="Proteomes" id="UP000193200">
    <property type="component" value="Unassembled WGS sequence"/>
</dbReference>
<sequence length="129" mass="13949">MANVERPLSPHLQIYRPQITSVLSILHRMTGVVLGIGTLLLAWWLIALATGPESYATAAGFLGSWFGQLVLLGFTWALFYHLCNGIRHLVWDTGRGFELETAAKSGMAVLICSVALTVIAFGLAYTVGS</sequence>
<dbReference type="Gene3D" id="1.20.1300.10">
    <property type="entry name" value="Fumarate reductase/succinate dehydrogenase, transmembrane subunit"/>
    <property type="match status" value="1"/>
</dbReference>
<comment type="function">
    <text evidence="1">Membrane-anchoring subunit of succinate dehydrogenase (SDH).</text>
</comment>
<keyword evidence="10 13" id="KW-0472">Membrane</keyword>
<comment type="similarity">
    <text evidence="3">Belongs to the cytochrome b560 family.</text>
</comment>
<dbReference type="RefSeq" id="WP_085881615.1">
    <property type="nucleotide sequence ID" value="NZ_FWFR01000001.1"/>
</dbReference>
<proteinExistence type="inferred from homology"/>
<reference evidence="14 15" key="1">
    <citation type="submission" date="2017-03" db="EMBL/GenBank/DDBJ databases">
        <authorList>
            <person name="Afonso C.L."/>
            <person name="Miller P.J."/>
            <person name="Scott M.A."/>
            <person name="Spackman E."/>
            <person name="Goraichik I."/>
            <person name="Dimitrov K.M."/>
            <person name="Suarez D.L."/>
            <person name="Swayne D.E."/>
        </authorList>
    </citation>
    <scope>NUCLEOTIDE SEQUENCE [LARGE SCALE GENOMIC DNA]</scope>
    <source>
        <strain evidence="14 15">CECT 7691</strain>
    </source>
</reference>
<name>A0A1Y5RC66_9PROT</name>
<evidence type="ECO:0000256" key="1">
    <source>
        <dbReference type="ARBA" id="ARBA00004050"/>
    </source>
</evidence>
<keyword evidence="7 12" id="KW-0479">Metal-binding</keyword>
<dbReference type="GO" id="GO:0006099">
    <property type="term" value="P:tricarboxylic acid cycle"/>
    <property type="evidence" value="ECO:0007669"/>
    <property type="project" value="InterPro"/>
</dbReference>
<dbReference type="Pfam" id="PF01127">
    <property type="entry name" value="Sdh_cyt"/>
    <property type="match status" value="1"/>
</dbReference>
<evidence type="ECO:0000313" key="14">
    <source>
        <dbReference type="EMBL" id="SLN14062.1"/>
    </source>
</evidence>
<evidence type="ECO:0000256" key="8">
    <source>
        <dbReference type="ARBA" id="ARBA00022989"/>
    </source>
</evidence>
<dbReference type="AlphaFoldDB" id="A0A1Y5RC66"/>
<comment type="cofactor">
    <cofactor evidence="12">
        <name>heme</name>
        <dbReference type="ChEBI" id="CHEBI:30413"/>
    </cofactor>
    <text evidence="12">The heme is bound between the two transmembrane subunits.</text>
</comment>
<dbReference type="EMBL" id="FWFR01000001">
    <property type="protein sequence ID" value="SLN14062.1"/>
    <property type="molecule type" value="Genomic_DNA"/>
</dbReference>
<dbReference type="OrthoDB" id="9799441at2"/>
<dbReference type="InterPro" id="IPR034804">
    <property type="entry name" value="SQR/QFR_C/D"/>
</dbReference>
<evidence type="ECO:0000313" key="15">
    <source>
        <dbReference type="Proteomes" id="UP000193200"/>
    </source>
</evidence>
<evidence type="ECO:0000256" key="11">
    <source>
        <dbReference type="ARBA" id="ARBA00025912"/>
    </source>
</evidence>
<dbReference type="GO" id="GO:0009055">
    <property type="term" value="F:electron transfer activity"/>
    <property type="evidence" value="ECO:0007669"/>
    <property type="project" value="InterPro"/>
</dbReference>
<dbReference type="PROSITE" id="PS01001">
    <property type="entry name" value="SDH_CYT_2"/>
    <property type="match status" value="1"/>
</dbReference>
<gene>
    <name evidence="14" type="primary">sdhC</name>
    <name evidence="14" type="ORF">OCH7691_00254</name>
</gene>
<dbReference type="NCBIfam" id="TIGR02970">
    <property type="entry name" value="succ_dehyd_cytB"/>
    <property type="match status" value="1"/>
</dbReference>
<dbReference type="FunCoup" id="A0A1Y5RC66">
    <property type="interactions" value="145"/>
</dbReference>
<evidence type="ECO:0000256" key="9">
    <source>
        <dbReference type="ARBA" id="ARBA00023004"/>
    </source>
</evidence>
<dbReference type="GO" id="GO:0016020">
    <property type="term" value="C:membrane"/>
    <property type="evidence" value="ECO:0007669"/>
    <property type="project" value="UniProtKB-SubCell"/>
</dbReference>
<evidence type="ECO:0000256" key="2">
    <source>
        <dbReference type="ARBA" id="ARBA00004141"/>
    </source>
</evidence>
<dbReference type="InterPro" id="IPR014314">
    <property type="entry name" value="Succ_DH_cytb556"/>
</dbReference>
<feature type="transmembrane region" description="Helical" evidence="13">
    <location>
        <begin position="25"/>
        <end position="46"/>
    </location>
</feature>
<evidence type="ECO:0000256" key="3">
    <source>
        <dbReference type="ARBA" id="ARBA00007244"/>
    </source>
</evidence>
<dbReference type="PANTHER" id="PTHR10978:SF5">
    <property type="entry name" value="SUCCINATE DEHYDROGENASE CYTOCHROME B560 SUBUNIT, MITOCHONDRIAL"/>
    <property type="match status" value="1"/>
</dbReference>
<keyword evidence="15" id="KW-1185">Reference proteome</keyword>
<evidence type="ECO:0000256" key="6">
    <source>
        <dbReference type="ARBA" id="ARBA00022692"/>
    </source>
</evidence>
<keyword evidence="5 12" id="KW-0349">Heme</keyword>
<organism evidence="14 15">
    <name type="scientific">Oceanibacterium hippocampi</name>
    <dbReference type="NCBI Taxonomy" id="745714"/>
    <lineage>
        <taxon>Bacteria</taxon>
        <taxon>Pseudomonadati</taxon>
        <taxon>Pseudomonadota</taxon>
        <taxon>Alphaproteobacteria</taxon>
        <taxon>Sneathiellales</taxon>
        <taxon>Sneathiellaceae</taxon>
        <taxon>Oceanibacterium</taxon>
    </lineage>
</organism>
<dbReference type="InParanoid" id="A0A1Y5RC66"/>
<dbReference type="SUPFAM" id="SSF81343">
    <property type="entry name" value="Fumarate reductase respiratory complex transmembrane subunits"/>
    <property type="match status" value="1"/>
</dbReference>
<evidence type="ECO:0000256" key="12">
    <source>
        <dbReference type="PIRSR" id="PIRSR000178-1"/>
    </source>
</evidence>
<feature type="transmembrane region" description="Helical" evidence="13">
    <location>
        <begin position="66"/>
        <end position="86"/>
    </location>
</feature>
<evidence type="ECO:0000256" key="5">
    <source>
        <dbReference type="ARBA" id="ARBA00022617"/>
    </source>
</evidence>
<accession>A0A1Y5RC66</accession>
<evidence type="ECO:0000256" key="10">
    <source>
        <dbReference type="ARBA" id="ARBA00023136"/>
    </source>
</evidence>
<dbReference type="PANTHER" id="PTHR10978">
    <property type="entry name" value="SUCCINATE DEHYDROGENASE CYTOCHROME B560 SUBUNIT"/>
    <property type="match status" value="1"/>
</dbReference>
<keyword evidence="8 13" id="KW-1133">Transmembrane helix</keyword>
<dbReference type="PROSITE" id="PS01000">
    <property type="entry name" value="SDH_CYT_1"/>
    <property type="match status" value="1"/>
</dbReference>
<dbReference type="InterPro" id="IPR018495">
    <property type="entry name" value="Succ_DH_cyt_bsu_CS"/>
</dbReference>
<feature type="binding site" description="axial binding residue" evidence="12">
    <location>
        <position position="81"/>
    </location>
    <ligand>
        <name>heme</name>
        <dbReference type="ChEBI" id="CHEBI:30413"/>
        <note>ligand shared with second transmembrane subunit</note>
    </ligand>
    <ligandPart>
        <name>Fe</name>
        <dbReference type="ChEBI" id="CHEBI:18248"/>
    </ligandPart>
</feature>
<dbReference type="PIRSF" id="PIRSF000178">
    <property type="entry name" value="SDH_cyt_b560"/>
    <property type="match status" value="1"/>
</dbReference>
<comment type="subcellular location">
    <subcellularLocation>
        <location evidence="2">Membrane</location>
        <topology evidence="2">Multi-pass membrane protein</topology>
    </subcellularLocation>
</comment>
<keyword evidence="9 12" id="KW-0408">Iron</keyword>
<dbReference type="CDD" id="cd03499">
    <property type="entry name" value="SQR_TypeC_SdhC"/>
    <property type="match status" value="1"/>
</dbReference>
<evidence type="ECO:0000256" key="4">
    <source>
        <dbReference type="ARBA" id="ARBA00020076"/>
    </source>
</evidence>
<protein>
    <recommendedName>
        <fullName evidence="4">Succinate dehydrogenase cytochrome b556 subunit</fullName>
    </recommendedName>
</protein>
<evidence type="ECO:0000256" key="13">
    <source>
        <dbReference type="SAM" id="Phobius"/>
    </source>
</evidence>
<evidence type="ECO:0000256" key="7">
    <source>
        <dbReference type="ARBA" id="ARBA00022723"/>
    </source>
</evidence>
<keyword evidence="6 13" id="KW-0812">Transmembrane</keyword>
<comment type="subunit">
    <text evidence="11">Part of an enzyme complex containing four subunits: a flavoprotein, an iron-sulfur protein, plus two membrane-anchoring proteins, SdhC and SdhD. The complex can form homotrimers.</text>
</comment>
<feature type="transmembrane region" description="Helical" evidence="13">
    <location>
        <begin position="107"/>
        <end position="127"/>
    </location>
</feature>
<dbReference type="InterPro" id="IPR000701">
    <property type="entry name" value="SuccDH_FuR_B_TM-su"/>
</dbReference>
<dbReference type="GO" id="GO:0046872">
    <property type="term" value="F:metal ion binding"/>
    <property type="evidence" value="ECO:0007669"/>
    <property type="project" value="UniProtKB-KW"/>
</dbReference>